<keyword evidence="2" id="KW-1185">Reference proteome</keyword>
<proteinExistence type="predicted"/>
<evidence type="ECO:0000313" key="2">
    <source>
        <dbReference type="Proteomes" id="UP000308886"/>
    </source>
</evidence>
<dbReference type="EMBL" id="SRZC01000004">
    <property type="protein sequence ID" value="TGX83288.1"/>
    <property type="molecule type" value="Genomic_DNA"/>
</dbReference>
<reference evidence="1" key="1">
    <citation type="submission" date="2019-04" db="EMBL/GenBank/DDBJ databases">
        <title>Microbes associate with the intestines of laboratory mice.</title>
        <authorList>
            <person name="Navarre W."/>
            <person name="Wong E."/>
            <person name="Huang K."/>
            <person name="Tropini C."/>
            <person name="Ng K."/>
            <person name="Yu B."/>
        </authorList>
    </citation>
    <scope>NUCLEOTIDE SEQUENCE</scope>
    <source>
        <strain evidence="1">NM73_A23</strain>
    </source>
</reference>
<comment type="caution">
    <text evidence="1">The sequence shown here is derived from an EMBL/GenBank/DDBJ whole genome shotgun (WGS) entry which is preliminary data.</text>
</comment>
<dbReference type="Proteomes" id="UP000308886">
    <property type="component" value="Unassembled WGS sequence"/>
</dbReference>
<sequence length="286" mass="32884">MKNENKIPTWDELIASMSTSVQHPADTAWNIYRYLNAYYKEMSSEEARTLLASYMKIPLANPSLLHSCVLGTALKMSTVHETFNLPAFLKMWGFPANLRTEDMQWRTLANGRTVAPLRERAERAVREYRQKHIDISQKTIGYVDRYDPKHKHYHIFDPLSRHFVAIDPPTPPAVGSYVRFAPVIPEKGNFKTAVALSPENHHDGRRAFGIMKAKIKYINTEKEYFAYELLSPITPTPEGEITKEGYGKLSLANAYTLTENREIHLILFLKRGKDGKKRNYIAEIIL</sequence>
<evidence type="ECO:0000313" key="1">
    <source>
        <dbReference type="EMBL" id="TGX83288.1"/>
    </source>
</evidence>
<organism evidence="1 2">
    <name type="scientific">Palleniella muris</name>
    <dbReference type="NCBI Taxonomy" id="3038145"/>
    <lineage>
        <taxon>Bacteria</taxon>
        <taxon>Pseudomonadati</taxon>
        <taxon>Bacteroidota</taxon>
        <taxon>Bacteroidia</taxon>
        <taxon>Bacteroidales</taxon>
        <taxon>Prevotellaceae</taxon>
        <taxon>Palleniella</taxon>
    </lineage>
</organism>
<name>A0AC61QS71_9BACT</name>
<protein>
    <submittedName>
        <fullName evidence="1">Uncharacterized protein</fullName>
    </submittedName>
</protein>
<gene>
    <name evidence="1" type="ORF">E5358_03250</name>
</gene>
<accession>A0AC61QS71</accession>